<feature type="domain" description="Exocyst complex subunit Exo70 C-terminal" evidence="5">
    <location>
        <begin position="319"/>
        <end position="696"/>
    </location>
</feature>
<dbReference type="GO" id="GO:0006887">
    <property type="term" value="P:exocytosis"/>
    <property type="evidence" value="ECO:0007669"/>
    <property type="project" value="UniProtKB-KW"/>
</dbReference>
<evidence type="ECO:0000256" key="4">
    <source>
        <dbReference type="SAM" id="MobiDB-lite"/>
    </source>
</evidence>
<sequence>MEEKNLDENSGSFTCKQNDNNSGETPRSPMENPAETDSKQNDETEQTVNEGNHTKVNEEVVEEDGVEAPPKSASPLASIEKVSEDIDEFLVSLVEQKEKETTSCGVPGFVERFLELMEEKIAKYDAEGKAKWGEVPEEDASFLESVTRISKLMKSLTLQMESTPSSSSEGEEIKGMKDSLVNRIGLIQQRLMSYLEEDFRYLLEESRNNSTELDPGGNQDHVDHKGKQIVSEQHEPNHEKTEESDHDFPGYSNDAILNLNKIAGAMLCGGYQSECSQVYIISRRNALEESLQKLGFEKISIDEMQKVQWETLARDMVPAWINTFKQCASMYFSGERKLAEAVFVEHPNVAAGLFSNLSRGVVIQLLNFAEGAALTKRAGEKLFKLLDMYETLRDVISKLDELFPEECVEELKTEMTLAKCRLGQATISIFCDLEQSIKSETAKTPVPGGAVHPLTRYIMNYLNIAGDYRETLEQVFKEHSKFDSADSTSRPHHANDENISDGGGGSNNDDNKEYVSPFAAQVTRVMELLDTSLEGKAKLYRDIALSNFFMMNNGRYILQKIKGSSEMARLMGDTWCRKRSSELRTYHKNYQRETWNRVVACLTHEGLNVNGKVQKPVLKERFKSFNALFDEIHRTQSTWVVKDEQLQSELRVSISAVVIPAYRSFLGRFAQYLDPRRQTEKYVKYQAEDIETYIDDLFDGKPHQPIGKRKT</sequence>
<dbReference type="InterPro" id="IPR046364">
    <property type="entry name" value="Exo70_C"/>
</dbReference>
<evidence type="ECO:0000313" key="7">
    <source>
        <dbReference type="Proteomes" id="UP000447434"/>
    </source>
</evidence>
<evidence type="ECO:0000256" key="1">
    <source>
        <dbReference type="ARBA" id="ARBA00006756"/>
    </source>
</evidence>
<evidence type="ECO:0000259" key="5">
    <source>
        <dbReference type="Pfam" id="PF03081"/>
    </source>
</evidence>
<comment type="function">
    <text evidence="3">Component of the exocyst complex.</text>
</comment>
<dbReference type="AlphaFoldDB" id="A0A6A5NDQ6"/>
<reference evidence="7" key="1">
    <citation type="journal article" date="2020" name="Nat. Commun.">
        <title>Genome sequence of the cluster root forming white lupin.</title>
        <authorList>
            <person name="Hufnagel B."/>
            <person name="Marques A."/>
            <person name="Soriano A."/>
            <person name="Marques L."/>
            <person name="Divol F."/>
            <person name="Doumas P."/>
            <person name="Sallet E."/>
            <person name="Mancinotti D."/>
            <person name="Carrere S."/>
            <person name="Marande W."/>
            <person name="Arribat S."/>
            <person name="Keller J."/>
            <person name="Huneau C."/>
            <person name="Blein T."/>
            <person name="Aime D."/>
            <person name="Laguerre M."/>
            <person name="Taylor J."/>
            <person name="Schubert V."/>
            <person name="Nelson M."/>
            <person name="Geu-Flores F."/>
            <person name="Crespi M."/>
            <person name="Gallardo-Guerrero K."/>
            <person name="Delaux P.-M."/>
            <person name="Salse J."/>
            <person name="Berges H."/>
            <person name="Guyot R."/>
            <person name="Gouzy J."/>
            <person name="Peret B."/>
        </authorList>
    </citation>
    <scope>NUCLEOTIDE SEQUENCE [LARGE SCALE GENOMIC DNA]</scope>
    <source>
        <strain evidence="7">cv. Amiga</strain>
    </source>
</reference>
<dbReference type="Proteomes" id="UP000447434">
    <property type="component" value="Unassembled WGS sequence"/>
</dbReference>
<dbReference type="GO" id="GO:0015031">
    <property type="term" value="P:protein transport"/>
    <property type="evidence" value="ECO:0007669"/>
    <property type="project" value="UniProtKB-KW"/>
</dbReference>
<keyword evidence="3" id="KW-0268">Exocytosis</keyword>
<evidence type="ECO:0000256" key="3">
    <source>
        <dbReference type="RuleBase" id="RU365026"/>
    </source>
</evidence>
<dbReference type="EMBL" id="WOCE01000065">
    <property type="protein sequence ID" value="KAE9584158.1"/>
    <property type="molecule type" value="Genomic_DNA"/>
</dbReference>
<comment type="similarity">
    <text evidence="1 3">Belongs to the EXO70 family.</text>
</comment>
<dbReference type="GO" id="GO:0000145">
    <property type="term" value="C:exocyst"/>
    <property type="evidence" value="ECO:0007669"/>
    <property type="project" value="InterPro"/>
</dbReference>
<accession>A0A6A5NDQ6</accession>
<feature type="region of interest" description="Disordered" evidence="4">
    <location>
        <begin position="1"/>
        <end position="79"/>
    </location>
</feature>
<evidence type="ECO:0000313" key="6">
    <source>
        <dbReference type="EMBL" id="KAE9584158.1"/>
    </source>
</evidence>
<dbReference type="Pfam" id="PF03081">
    <property type="entry name" value="Exo70_C"/>
    <property type="match status" value="1"/>
</dbReference>
<organism evidence="6 7">
    <name type="scientific">Lupinus albus</name>
    <name type="common">White lupine</name>
    <name type="synonym">Lupinus termis</name>
    <dbReference type="NCBI Taxonomy" id="3870"/>
    <lineage>
        <taxon>Eukaryota</taxon>
        <taxon>Viridiplantae</taxon>
        <taxon>Streptophyta</taxon>
        <taxon>Embryophyta</taxon>
        <taxon>Tracheophyta</taxon>
        <taxon>Spermatophyta</taxon>
        <taxon>Magnoliopsida</taxon>
        <taxon>eudicotyledons</taxon>
        <taxon>Gunneridae</taxon>
        <taxon>Pentapetalae</taxon>
        <taxon>rosids</taxon>
        <taxon>fabids</taxon>
        <taxon>Fabales</taxon>
        <taxon>Fabaceae</taxon>
        <taxon>Papilionoideae</taxon>
        <taxon>50 kb inversion clade</taxon>
        <taxon>genistoids sensu lato</taxon>
        <taxon>core genistoids</taxon>
        <taxon>Genisteae</taxon>
        <taxon>Lupinus</taxon>
    </lineage>
</organism>
<keyword evidence="7" id="KW-1185">Reference proteome</keyword>
<evidence type="ECO:0000256" key="2">
    <source>
        <dbReference type="ARBA" id="ARBA00022448"/>
    </source>
</evidence>
<dbReference type="InterPro" id="IPR016159">
    <property type="entry name" value="Cullin_repeat-like_dom_sf"/>
</dbReference>
<gene>
    <name evidence="6" type="ORF">Lalb_Chr00c40g0412511</name>
</gene>
<proteinExistence type="inferred from homology"/>
<dbReference type="OrthoDB" id="1922221at2759"/>
<dbReference type="PANTHER" id="PTHR12542:SF173">
    <property type="entry name" value="EXOCYST SUBUNIT EXO70 FAMILY PROTEIN"/>
    <property type="match status" value="1"/>
</dbReference>
<dbReference type="Gene3D" id="1.20.1280.170">
    <property type="entry name" value="Exocyst complex component Exo70"/>
    <property type="match status" value="1"/>
</dbReference>
<name>A0A6A5NDQ6_LUPAL</name>
<keyword evidence="2 3" id="KW-0813">Transport</keyword>
<protein>
    <recommendedName>
        <fullName evidence="3">Exocyst subunit Exo70 family protein</fullName>
    </recommendedName>
</protein>
<dbReference type="PANTHER" id="PTHR12542">
    <property type="entry name" value="EXOCYST COMPLEX PROTEIN EXO70"/>
    <property type="match status" value="1"/>
</dbReference>
<dbReference type="InterPro" id="IPR004140">
    <property type="entry name" value="Exo70"/>
</dbReference>
<keyword evidence="3" id="KW-0653">Protein transport</keyword>
<dbReference type="Pfam" id="PF20669">
    <property type="entry name" value="Exo70_N"/>
    <property type="match status" value="1"/>
</dbReference>
<dbReference type="GO" id="GO:0005546">
    <property type="term" value="F:phosphatidylinositol-4,5-bisphosphate binding"/>
    <property type="evidence" value="ECO:0007669"/>
    <property type="project" value="InterPro"/>
</dbReference>
<feature type="compositionally biased region" description="Polar residues" evidence="4">
    <location>
        <begin position="8"/>
        <end position="25"/>
    </location>
</feature>
<feature type="region of interest" description="Disordered" evidence="4">
    <location>
        <begin position="482"/>
        <end position="513"/>
    </location>
</feature>
<comment type="caution">
    <text evidence="6">The sequence shown here is derived from an EMBL/GenBank/DDBJ whole genome shotgun (WGS) entry which is preliminary data.</text>
</comment>
<dbReference type="SUPFAM" id="SSF74788">
    <property type="entry name" value="Cullin repeat-like"/>
    <property type="match status" value="1"/>
</dbReference>